<protein>
    <submittedName>
        <fullName evidence="2">Uncharacterized protein</fullName>
    </submittedName>
</protein>
<sequence length="176" mass="19473">MALQDMLSPRYKLPVHIVQIVLVLVAIGLSVPRLFMKGQPRTRANTIALGMGAKSLIIIAYQILTEHVAYFHKWASLKANAILNALENVFWGAVVFLVIQANISRCVGVGCTLSWVVVGVSIVLTILAAYTAAVSFFEFRRSRAQRDSVLRPVTSSDTETVELKYPQRAKYPQEAV</sequence>
<organism evidence="2 3">
    <name type="scientific">Zasmidium cellare</name>
    <name type="common">Wine cellar mold</name>
    <name type="synonym">Racodium cellare</name>
    <dbReference type="NCBI Taxonomy" id="395010"/>
    <lineage>
        <taxon>Eukaryota</taxon>
        <taxon>Fungi</taxon>
        <taxon>Dikarya</taxon>
        <taxon>Ascomycota</taxon>
        <taxon>Pezizomycotina</taxon>
        <taxon>Dothideomycetes</taxon>
        <taxon>Dothideomycetidae</taxon>
        <taxon>Mycosphaerellales</taxon>
        <taxon>Mycosphaerellaceae</taxon>
        <taxon>Zasmidium</taxon>
    </lineage>
</organism>
<keyword evidence="1" id="KW-1133">Transmembrane helix</keyword>
<feature type="transmembrane region" description="Helical" evidence="1">
    <location>
        <begin position="12"/>
        <end position="35"/>
    </location>
</feature>
<evidence type="ECO:0000313" key="3">
    <source>
        <dbReference type="Proteomes" id="UP001305779"/>
    </source>
</evidence>
<feature type="transmembrane region" description="Helical" evidence="1">
    <location>
        <begin position="85"/>
        <end position="103"/>
    </location>
</feature>
<reference evidence="2 3" key="1">
    <citation type="journal article" date="2023" name="G3 (Bethesda)">
        <title>A chromosome-level genome assembly of Zasmidium syzygii isolated from banana leaves.</title>
        <authorList>
            <person name="van Westerhoven A.C."/>
            <person name="Mehrabi R."/>
            <person name="Talebi R."/>
            <person name="Steentjes M.B.F."/>
            <person name="Corcolon B."/>
            <person name="Chong P.A."/>
            <person name="Kema G.H.J."/>
            <person name="Seidl M.F."/>
        </authorList>
    </citation>
    <scope>NUCLEOTIDE SEQUENCE [LARGE SCALE GENOMIC DNA]</scope>
    <source>
        <strain evidence="2 3">P124</strain>
    </source>
</reference>
<feature type="transmembrane region" description="Helical" evidence="1">
    <location>
        <begin position="47"/>
        <end position="64"/>
    </location>
</feature>
<gene>
    <name evidence="2" type="ORF">PRZ48_004379</name>
</gene>
<dbReference type="EMBL" id="JAXOVC010000003">
    <property type="protein sequence ID" value="KAK4503464.1"/>
    <property type="molecule type" value="Genomic_DNA"/>
</dbReference>
<keyword evidence="3" id="KW-1185">Reference proteome</keyword>
<evidence type="ECO:0000313" key="2">
    <source>
        <dbReference type="EMBL" id="KAK4503464.1"/>
    </source>
</evidence>
<keyword evidence="1" id="KW-0812">Transmembrane</keyword>
<name>A0ABR0EPD1_ZASCE</name>
<feature type="transmembrane region" description="Helical" evidence="1">
    <location>
        <begin position="115"/>
        <end position="137"/>
    </location>
</feature>
<evidence type="ECO:0000256" key="1">
    <source>
        <dbReference type="SAM" id="Phobius"/>
    </source>
</evidence>
<keyword evidence="1" id="KW-0472">Membrane</keyword>
<proteinExistence type="predicted"/>
<dbReference type="Proteomes" id="UP001305779">
    <property type="component" value="Unassembled WGS sequence"/>
</dbReference>
<accession>A0ABR0EPD1</accession>
<comment type="caution">
    <text evidence="2">The sequence shown here is derived from an EMBL/GenBank/DDBJ whole genome shotgun (WGS) entry which is preliminary data.</text>
</comment>